<feature type="compositionally biased region" description="Basic and acidic residues" evidence="1">
    <location>
        <begin position="13"/>
        <end position="28"/>
    </location>
</feature>
<sequence length="327" mass="35497">MESGTLVVPKSDASPERERGDFVEKRESPISQSKPDQRTISQEDLASPTMMTTTSALPPPSSSIRVPESANKDNTNTTPFASNEPAATPAMVSSHRPVTSDPTQPSKTPGTSTTIRADTPPSMTSQPLDAPTSEHSIASQPDPSTNTASEPQKQQPDPSAPATSGSEEPKPADPAIGPSTDLTTTNKEAEDVGKSLVINLLLTTGARHPFKISTKYLRKRQVDVPDFDPYLMSVYTLKELIWTEWRQEWEPRPSSPTSIRLISFGKLLDDKGSLSELKLSQSSPNVFHMTLKPQEVVDEEDAKAARSATGRQRDGGDHSPRCRCIIL</sequence>
<dbReference type="STRING" id="502780.C1GDU4"/>
<dbReference type="EMBL" id="KN275962">
    <property type="protein sequence ID" value="EEH49351.1"/>
    <property type="molecule type" value="Genomic_DNA"/>
</dbReference>
<dbReference type="Gene3D" id="3.10.20.90">
    <property type="entry name" value="Phosphatidylinositol 3-kinase Catalytic Subunit, Chain A, domain 1"/>
    <property type="match status" value="1"/>
</dbReference>
<dbReference type="PANTHER" id="PTHR13169:SF0">
    <property type="entry name" value="UBIQUITIN-LIKE PROTEIN 3"/>
    <property type="match status" value="1"/>
</dbReference>
<dbReference type="SUPFAM" id="SSF54236">
    <property type="entry name" value="Ubiquitin-like"/>
    <property type="match status" value="1"/>
</dbReference>
<evidence type="ECO:0000259" key="2">
    <source>
        <dbReference type="Pfam" id="PF13881"/>
    </source>
</evidence>
<dbReference type="OMA" id="ELIWTEW"/>
<reference evidence="3 4" key="1">
    <citation type="journal article" date="2011" name="PLoS Genet.">
        <title>Comparative genomic analysis of human fungal pathogens causing paracoccidioidomycosis.</title>
        <authorList>
            <person name="Desjardins C.A."/>
            <person name="Champion M.D."/>
            <person name="Holder J.W."/>
            <person name="Muszewska A."/>
            <person name="Goldberg J."/>
            <person name="Bailao A.M."/>
            <person name="Brigido M.M."/>
            <person name="Ferreira M.E."/>
            <person name="Garcia A.M."/>
            <person name="Grynberg M."/>
            <person name="Gujja S."/>
            <person name="Heiman D.I."/>
            <person name="Henn M.R."/>
            <person name="Kodira C.D."/>
            <person name="Leon-Narvaez H."/>
            <person name="Longo L.V."/>
            <person name="Ma L.J."/>
            <person name="Malavazi I."/>
            <person name="Matsuo A.L."/>
            <person name="Morais F.V."/>
            <person name="Pereira M."/>
            <person name="Rodriguez-Brito S."/>
            <person name="Sakthikumar S."/>
            <person name="Salem-Izacc S.M."/>
            <person name="Sykes S.M."/>
            <person name="Teixeira M.M."/>
            <person name="Vallejo M.C."/>
            <person name="Walter M.E."/>
            <person name="Yandava C."/>
            <person name="Young S."/>
            <person name="Zeng Q."/>
            <person name="Zucker J."/>
            <person name="Felipe M.S."/>
            <person name="Goldman G.H."/>
            <person name="Haas B.J."/>
            <person name="McEwen J.G."/>
            <person name="Nino-Vega G."/>
            <person name="Puccia R."/>
            <person name="San-Blas G."/>
            <person name="Soares C.M."/>
            <person name="Birren B.W."/>
            <person name="Cuomo C.A."/>
        </authorList>
    </citation>
    <scope>NUCLEOTIDE SEQUENCE [LARGE SCALE GENOMIC DNA]</scope>
    <source>
        <strain evidence="3 4">Pb18</strain>
    </source>
</reference>
<dbReference type="InterPro" id="IPR029071">
    <property type="entry name" value="Ubiquitin-like_domsf"/>
</dbReference>
<dbReference type="VEuPathDB" id="FungiDB:PADG_05430"/>
<feature type="region of interest" description="Disordered" evidence="1">
    <location>
        <begin position="298"/>
        <end position="319"/>
    </location>
</feature>
<dbReference type="KEGG" id="pbn:PADG_05430"/>
<evidence type="ECO:0000313" key="4">
    <source>
        <dbReference type="Proteomes" id="UP000001628"/>
    </source>
</evidence>
<feature type="region of interest" description="Disordered" evidence="1">
    <location>
        <begin position="1"/>
        <end position="188"/>
    </location>
</feature>
<dbReference type="InterPro" id="IPR039540">
    <property type="entry name" value="UBL3-like_ubiquitin_dom"/>
</dbReference>
<dbReference type="Proteomes" id="UP000001628">
    <property type="component" value="Unassembled WGS sequence"/>
</dbReference>
<dbReference type="HOGENOM" id="CLU_055856_0_0_1"/>
<dbReference type="InParanoid" id="C1GDU4"/>
<dbReference type="RefSeq" id="XP_010761002.1">
    <property type="nucleotide sequence ID" value="XM_010762700.1"/>
</dbReference>
<feature type="domain" description="UBL3-like ubiquitin" evidence="2">
    <location>
        <begin position="227"/>
        <end position="305"/>
    </location>
</feature>
<evidence type="ECO:0000313" key="3">
    <source>
        <dbReference type="EMBL" id="EEH49351.1"/>
    </source>
</evidence>
<accession>C1GDU4</accession>
<feature type="compositionally biased region" description="Polar residues" evidence="1">
    <location>
        <begin position="72"/>
        <end position="81"/>
    </location>
</feature>
<proteinExistence type="predicted"/>
<dbReference type="AlphaFoldDB" id="C1GDU4"/>
<organism evidence="3 4">
    <name type="scientific">Paracoccidioides brasiliensis (strain Pb18)</name>
    <dbReference type="NCBI Taxonomy" id="502780"/>
    <lineage>
        <taxon>Eukaryota</taxon>
        <taxon>Fungi</taxon>
        <taxon>Dikarya</taxon>
        <taxon>Ascomycota</taxon>
        <taxon>Pezizomycotina</taxon>
        <taxon>Eurotiomycetes</taxon>
        <taxon>Eurotiomycetidae</taxon>
        <taxon>Onygenales</taxon>
        <taxon>Ajellomycetaceae</taxon>
        <taxon>Paracoccidioides</taxon>
    </lineage>
</organism>
<name>C1GDU4_PARBD</name>
<feature type="compositionally biased region" description="Polar residues" evidence="1">
    <location>
        <begin position="29"/>
        <end position="44"/>
    </location>
</feature>
<gene>
    <name evidence="3" type="ORF">PADG_05430</name>
</gene>
<dbReference type="Pfam" id="PF13881">
    <property type="entry name" value="Rad60-SLD_2"/>
    <property type="match status" value="1"/>
</dbReference>
<keyword evidence="4" id="KW-1185">Reference proteome</keyword>
<protein>
    <recommendedName>
        <fullName evidence="2">UBL3-like ubiquitin domain-containing protein</fullName>
    </recommendedName>
</protein>
<evidence type="ECO:0000256" key="1">
    <source>
        <dbReference type="SAM" id="MobiDB-lite"/>
    </source>
</evidence>
<dbReference type="OrthoDB" id="1043111at2759"/>
<feature type="compositionally biased region" description="Low complexity" evidence="1">
    <location>
        <begin position="45"/>
        <end position="56"/>
    </location>
</feature>
<dbReference type="InterPro" id="IPR040015">
    <property type="entry name" value="UBL3-like"/>
</dbReference>
<feature type="compositionally biased region" description="Polar residues" evidence="1">
    <location>
        <begin position="96"/>
        <end position="166"/>
    </location>
</feature>
<dbReference type="GeneID" id="22584360"/>
<dbReference type="eggNOG" id="ENOG502S95Z">
    <property type="taxonomic scope" value="Eukaryota"/>
</dbReference>
<dbReference type="PANTHER" id="PTHR13169">
    <property type="entry name" value="UBIQUITIN-LIKE PROTEIN 3 HCG-1 PROTEIN"/>
    <property type="match status" value="1"/>
</dbReference>